<sequence>MGGFKYSLSLDRKNQHSDSRANVFTTITIIRTTRMFTKFFIFFVSDL</sequence>
<keyword evidence="2" id="KW-1185">Reference proteome</keyword>
<dbReference type="Proteomes" id="UP000005402">
    <property type="component" value="Unassembled WGS sequence"/>
</dbReference>
<reference evidence="1" key="1">
    <citation type="submission" date="2012-07" db="EMBL/GenBank/DDBJ databases">
        <title>The Genome Sequence of Myroides odoratimimus CCUG 10230.</title>
        <authorList>
            <consortium name="The Broad Institute Genome Sequencing Platform"/>
            <person name="Earl A."/>
            <person name="Ward D."/>
            <person name="Feldgarden M."/>
            <person name="Gevers D."/>
            <person name="Huys G."/>
            <person name="Walker B."/>
            <person name="Young S.K."/>
            <person name="Zeng Q."/>
            <person name="Gargeya S."/>
            <person name="Fitzgerald M."/>
            <person name="Haas B."/>
            <person name="Abouelleil A."/>
            <person name="Alvarado L."/>
            <person name="Arachchi H.M."/>
            <person name="Berlin A.M."/>
            <person name="Chapman S.B."/>
            <person name="Goldberg J."/>
            <person name="Griggs A."/>
            <person name="Gujja S."/>
            <person name="Hansen M."/>
            <person name="Howarth C."/>
            <person name="Imamovic A."/>
            <person name="Larimer J."/>
            <person name="McCowen C."/>
            <person name="Montmayeur A."/>
            <person name="Murphy C."/>
            <person name="Neiman D."/>
            <person name="Pearson M."/>
            <person name="Priest M."/>
            <person name="Roberts A."/>
            <person name="Saif S."/>
            <person name="Shea T."/>
            <person name="Sisk P."/>
            <person name="Sykes S."/>
            <person name="Wortman J."/>
            <person name="Nusbaum C."/>
            <person name="Birren B."/>
        </authorList>
    </citation>
    <scope>NUCLEOTIDE SEQUENCE [LARGE SCALE GENOMIC DNA]</scope>
    <source>
        <strain evidence="1">CCUG 10230</strain>
    </source>
</reference>
<proteinExistence type="predicted"/>
<organism evidence="1 2">
    <name type="scientific">Myroides odoratimimus CCUG 10230</name>
    <dbReference type="NCBI Taxonomy" id="883150"/>
    <lineage>
        <taxon>Bacteria</taxon>
        <taxon>Pseudomonadati</taxon>
        <taxon>Bacteroidota</taxon>
        <taxon>Flavobacteriia</taxon>
        <taxon>Flavobacteriales</taxon>
        <taxon>Flavobacteriaceae</taxon>
        <taxon>Myroides</taxon>
    </lineage>
</organism>
<dbReference type="EMBL" id="AGEC02000020">
    <property type="protein sequence ID" value="EHO10461.1"/>
    <property type="molecule type" value="Genomic_DNA"/>
</dbReference>
<gene>
    <name evidence="1" type="ORF">HMPREF9712_01566</name>
</gene>
<evidence type="ECO:0000313" key="2">
    <source>
        <dbReference type="Proteomes" id="UP000005402"/>
    </source>
</evidence>
<evidence type="ECO:0000313" key="1">
    <source>
        <dbReference type="EMBL" id="EHO10461.1"/>
    </source>
</evidence>
<protein>
    <submittedName>
        <fullName evidence="1">Uncharacterized protein</fullName>
    </submittedName>
</protein>
<comment type="caution">
    <text evidence="1">The sequence shown here is derived from an EMBL/GenBank/DDBJ whole genome shotgun (WGS) entry which is preliminary data.</text>
</comment>
<accession>A0ABP2NCT8</accession>
<name>A0ABP2NCT8_9FLAO</name>